<accession>A0AAN6TF51</accession>
<feature type="region of interest" description="Disordered" evidence="5">
    <location>
        <begin position="294"/>
        <end position="314"/>
    </location>
</feature>
<feature type="transmembrane region" description="Helical" evidence="6">
    <location>
        <begin position="226"/>
        <end position="246"/>
    </location>
</feature>
<evidence type="ECO:0000313" key="8">
    <source>
        <dbReference type="Proteomes" id="UP001302812"/>
    </source>
</evidence>
<dbReference type="AlphaFoldDB" id="A0AAN6TF51"/>
<feature type="transmembrane region" description="Helical" evidence="6">
    <location>
        <begin position="184"/>
        <end position="206"/>
    </location>
</feature>
<feature type="transmembrane region" description="Helical" evidence="6">
    <location>
        <begin position="46"/>
        <end position="66"/>
    </location>
</feature>
<gene>
    <name evidence="7" type="ORF">N656DRAFT_752519</name>
</gene>
<evidence type="ECO:0000256" key="3">
    <source>
        <dbReference type="ARBA" id="ARBA00022989"/>
    </source>
</evidence>
<evidence type="ECO:0000256" key="4">
    <source>
        <dbReference type="ARBA" id="ARBA00023136"/>
    </source>
</evidence>
<dbReference type="Proteomes" id="UP001302812">
    <property type="component" value="Unassembled WGS sequence"/>
</dbReference>
<evidence type="ECO:0000256" key="6">
    <source>
        <dbReference type="SAM" id="Phobius"/>
    </source>
</evidence>
<dbReference type="GeneID" id="89937164"/>
<protein>
    <submittedName>
        <fullName evidence="7">Parasitic phase-specific protein PSP-1</fullName>
    </submittedName>
</protein>
<comment type="caution">
    <text evidence="7">The sequence shown here is derived from an EMBL/GenBank/DDBJ whole genome shotgun (WGS) entry which is preliminary data.</text>
</comment>
<dbReference type="PANTHER" id="PTHR31465">
    <property type="entry name" value="PROTEIN RTA1-RELATED"/>
    <property type="match status" value="1"/>
</dbReference>
<dbReference type="PANTHER" id="PTHR31465:SF9">
    <property type="entry name" value="SPHINGOID LONG-CHAIN BASE TRANSPORTER RSB1"/>
    <property type="match status" value="1"/>
</dbReference>
<organism evidence="7 8">
    <name type="scientific">Canariomyces notabilis</name>
    <dbReference type="NCBI Taxonomy" id="2074819"/>
    <lineage>
        <taxon>Eukaryota</taxon>
        <taxon>Fungi</taxon>
        <taxon>Dikarya</taxon>
        <taxon>Ascomycota</taxon>
        <taxon>Pezizomycotina</taxon>
        <taxon>Sordariomycetes</taxon>
        <taxon>Sordariomycetidae</taxon>
        <taxon>Sordariales</taxon>
        <taxon>Chaetomiaceae</taxon>
        <taxon>Canariomyces</taxon>
    </lineage>
</organism>
<reference evidence="7" key="2">
    <citation type="submission" date="2023-05" db="EMBL/GenBank/DDBJ databases">
        <authorList>
            <consortium name="Lawrence Berkeley National Laboratory"/>
            <person name="Steindorff A."/>
            <person name="Hensen N."/>
            <person name="Bonometti L."/>
            <person name="Westerberg I."/>
            <person name="Brannstrom I.O."/>
            <person name="Guillou S."/>
            <person name="Cros-Aarteil S."/>
            <person name="Calhoun S."/>
            <person name="Haridas S."/>
            <person name="Kuo A."/>
            <person name="Mondo S."/>
            <person name="Pangilinan J."/>
            <person name="Riley R."/>
            <person name="Labutti K."/>
            <person name="Andreopoulos B."/>
            <person name="Lipzen A."/>
            <person name="Chen C."/>
            <person name="Yanf M."/>
            <person name="Daum C."/>
            <person name="Ng V."/>
            <person name="Clum A."/>
            <person name="Ohm R."/>
            <person name="Martin F."/>
            <person name="Silar P."/>
            <person name="Natvig D."/>
            <person name="Lalanne C."/>
            <person name="Gautier V."/>
            <person name="Ament-Velasquez S.L."/>
            <person name="Kruys A."/>
            <person name="Hutchinson M.I."/>
            <person name="Powell A.J."/>
            <person name="Barry K."/>
            <person name="Miller A.N."/>
            <person name="Grigoriev I.V."/>
            <person name="Debuchy R."/>
            <person name="Gladieux P."/>
            <person name="Thoren M.H."/>
            <person name="Johannesson H."/>
        </authorList>
    </citation>
    <scope>NUCLEOTIDE SEQUENCE</scope>
    <source>
        <strain evidence="7">CBS 508.74</strain>
    </source>
</reference>
<evidence type="ECO:0000313" key="7">
    <source>
        <dbReference type="EMBL" id="KAK4113283.1"/>
    </source>
</evidence>
<keyword evidence="3 6" id="KW-1133">Transmembrane helix</keyword>
<evidence type="ECO:0000256" key="5">
    <source>
        <dbReference type="SAM" id="MobiDB-lite"/>
    </source>
</evidence>
<keyword evidence="8" id="KW-1185">Reference proteome</keyword>
<feature type="transmembrane region" description="Helical" evidence="6">
    <location>
        <begin position="103"/>
        <end position="134"/>
    </location>
</feature>
<dbReference type="GO" id="GO:0000324">
    <property type="term" value="C:fungal-type vacuole"/>
    <property type="evidence" value="ECO:0007669"/>
    <property type="project" value="TreeGrafter"/>
</dbReference>
<dbReference type="RefSeq" id="XP_064670853.1">
    <property type="nucleotide sequence ID" value="XM_064813039.1"/>
</dbReference>
<evidence type="ECO:0000256" key="2">
    <source>
        <dbReference type="ARBA" id="ARBA00022692"/>
    </source>
</evidence>
<feature type="transmembrane region" description="Helical" evidence="6">
    <location>
        <begin position="73"/>
        <end position="91"/>
    </location>
</feature>
<dbReference type="EMBL" id="MU853340">
    <property type="protein sequence ID" value="KAK4113283.1"/>
    <property type="molecule type" value="Genomic_DNA"/>
</dbReference>
<name>A0AAN6TF51_9PEZI</name>
<dbReference type="GO" id="GO:0005886">
    <property type="term" value="C:plasma membrane"/>
    <property type="evidence" value="ECO:0007669"/>
    <property type="project" value="TreeGrafter"/>
</dbReference>
<feature type="transmembrane region" description="Helical" evidence="6">
    <location>
        <begin position="146"/>
        <end position="164"/>
    </location>
</feature>
<keyword evidence="2 6" id="KW-0812">Transmembrane</keyword>
<reference evidence="7" key="1">
    <citation type="journal article" date="2023" name="Mol. Phylogenet. Evol.">
        <title>Genome-scale phylogeny and comparative genomics of the fungal order Sordariales.</title>
        <authorList>
            <person name="Hensen N."/>
            <person name="Bonometti L."/>
            <person name="Westerberg I."/>
            <person name="Brannstrom I.O."/>
            <person name="Guillou S."/>
            <person name="Cros-Aarteil S."/>
            <person name="Calhoun S."/>
            <person name="Haridas S."/>
            <person name="Kuo A."/>
            <person name="Mondo S."/>
            <person name="Pangilinan J."/>
            <person name="Riley R."/>
            <person name="LaButti K."/>
            <person name="Andreopoulos B."/>
            <person name="Lipzen A."/>
            <person name="Chen C."/>
            <person name="Yan M."/>
            <person name="Daum C."/>
            <person name="Ng V."/>
            <person name="Clum A."/>
            <person name="Steindorff A."/>
            <person name="Ohm R.A."/>
            <person name="Martin F."/>
            <person name="Silar P."/>
            <person name="Natvig D.O."/>
            <person name="Lalanne C."/>
            <person name="Gautier V."/>
            <person name="Ament-Velasquez S.L."/>
            <person name="Kruys A."/>
            <person name="Hutchinson M.I."/>
            <person name="Powell A.J."/>
            <person name="Barry K."/>
            <person name="Miller A.N."/>
            <person name="Grigoriev I.V."/>
            <person name="Debuchy R."/>
            <person name="Gladieux P."/>
            <person name="Hiltunen Thoren M."/>
            <person name="Johannesson H."/>
        </authorList>
    </citation>
    <scope>NUCLEOTIDE SEQUENCE</scope>
    <source>
        <strain evidence="7">CBS 508.74</strain>
    </source>
</reference>
<sequence>MSSESDSLPPGVPPLPPYVVVFGPRANCTLEICPVEISVYGYRPSLAANVSFIALFTVSALIHTYLGIRWKQWWYMACMNIGAVNAVIGYAGRVMMWYNPFNFAAFMMQIICISTGPVYYCAAIYITLALSINYFAPDLSRFKPSLFYYIFITCDIISLILQAAGGGLSTSTSGQSQMGVDLALAGLSFQVFTMLVFCFFFADYLIRYFRSGRWKNRAHDGSSTRLKLFFSFMVLAILLILARCAYRLAELHEGYRSEGLIRDEGLFIALEGVMVLASVYCLMVGHPGLVFKAKKDSASGDPSSEQELQEYPGR</sequence>
<dbReference type="Pfam" id="PF04479">
    <property type="entry name" value="RTA1"/>
    <property type="match status" value="1"/>
</dbReference>
<keyword evidence="4 6" id="KW-0472">Membrane</keyword>
<proteinExistence type="predicted"/>
<comment type="subcellular location">
    <subcellularLocation>
        <location evidence="1">Membrane</location>
        <topology evidence="1">Multi-pass membrane protein</topology>
    </subcellularLocation>
</comment>
<evidence type="ECO:0000256" key="1">
    <source>
        <dbReference type="ARBA" id="ARBA00004141"/>
    </source>
</evidence>
<feature type="transmembrane region" description="Helical" evidence="6">
    <location>
        <begin position="266"/>
        <end position="285"/>
    </location>
</feature>
<dbReference type="InterPro" id="IPR007568">
    <property type="entry name" value="RTA1"/>
</dbReference>